<dbReference type="PANTHER" id="PTHR42815">
    <property type="entry name" value="FAD-BINDING, PUTATIVE (AFU_ORTHOLOGUE AFUA_6G07600)-RELATED"/>
    <property type="match status" value="1"/>
</dbReference>
<evidence type="ECO:0000313" key="3">
    <source>
        <dbReference type="Proteomes" id="UP000811282"/>
    </source>
</evidence>
<sequence>MLLDERYVLKDSAQLRDYYAAPHPGVLHKQIDHVDDYARRLIALSPFIVLGTQGPRGFDCSPKGGEPGFVQVENAKMLLLPDRGGNNRLDGLTNLLHNPAVGLLFLIPGWSECFRVNGRAQISVDPALCARFAQNGASAKSVLVIRVDEAFIHCGRAIGFAGLWESRQQQDVAQLPKALDVFKAHVALHKAAL</sequence>
<reference evidence="2 3" key="1">
    <citation type="journal article" date="2021" name="Genome Biol. Evol.">
        <title>The evolution of interdependence in a four-way mealybug symbiosis.</title>
        <authorList>
            <person name="Garber A.I."/>
            <person name="Kupper M."/>
            <person name="Laetsch D.R."/>
            <person name="Weldon S.R."/>
            <person name="Ladinsky M.S."/>
            <person name="Bjorkman P.J."/>
            <person name="McCutcheon J.P."/>
        </authorList>
    </citation>
    <scope>NUCLEOTIDE SEQUENCE [LARGE SCALE GENOMIC DNA]</scope>
    <source>
        <strain evidence="2">SOD</strain>
    </source>
</reference>
<protein>
    <submittedName>
        <fullName evidence="2">Pyridoxamine 5'-phosphate oxidase family protein</fullName>
    </submittedName>
</protein>
<proteinExistence type="predicted"/>
<dbReference type="Proteomes" id="UP000811282">
    <property type="component" value="Unassembled WGS sequence"/>
</dbReference>
<gene>
    <name evidence="2" type="ORF">JZM24_11450</name>
</gene>
<dbReference type="InterPro" id="IPR011576">
    <property type="entry name" value="Pyridox_Oxase_N"/>
</dbReference>
<accession>A0ABS5YC79</accession>
<dbReference type="Gene3D" id="2.30.110.10">
    <property type="entry name" value="Electron Transport, Fmn-binding Protein, Chain A"/>
    <property type="match status" value="1"/>
</dbReference>
<organism evidence="2 3">
    <name type="scientific">Candidatus Sodalis endolongispinus</name>
    <dbReference type="NCBI Taxonomy" id="2812662"/>
    <lineage>
        <taxon>Bacteria</taxon>
        <taxon>Pseudomonadati</taxon>
        <taxon>Pseudomonadota</taxon>
        <taxon>Gammaproteobacteria</taxon>
        <taxon>Enterobacterales</taxon>
        <taxon>Bruguierivoracaceae</taxon>
        <taxon>Sodalis</taxon>
    </lineage>
</organism>
<dbReference type="RefSeq" id="WP_215669709.1">
    <property type="nucleotide sequence ID" value="NZ_JAFJYC010000001.1"/>
</dbReference>
<evidence type="ECO:0000259" key="1">
    <source>
        <dbReference type="Pfam" id="PF01243"/>
    </source>
</evidence>
<evidence type="ECO:0000313" key="2">
    <source>
        <dbReference type="EMBL" id="MBT9432577.1"/>
    </source>
</evidence>
<dbReference type="NCBIfam" id="TIGR04025">
    <property type="entry name" value="PPOX_FMN_DR2398"/>
    <property type="match status" value="1"/>
</dbReference>
<name>A0ABS5YC79_9GAMM</name>
<dbReference type="SUPFAM" id="SSF50475">
    <property type="entry name" value="FMN-binding split barrel"/>
    <property type="match status" value="1"/>
</dbReference>
<feature type="domain" description="Pyridoxamine 5'-phosphate oxidase N-terminal" evidence="1">
    <location>
        <begin position="37"/>
        <end position="154"/>
    </location>
</feature>
<keyword evidence="3" id="KW-1185">Reference proteome</keyword>
<comment type="caution">
    <text evidence="2">The sequence shown here is derived from an EMBL/GenBank/DDBJ whole genome shotgun (WGS) entry which is preliminary data.</text>
</comment>
<dbReference type="Pfam" id="PF01243">
    <property type="entry name" value="PNPOx_N"/>
    <property type="match status" value="1"/>
</dbReference>
<dbReference type="InterPro" id="IPR024029">
    <property type="entry name" value="Pyridox_Oxase_FMN-dep"/>
</dbReference>
<dbReference type="InterPro" id="IPR012349">
    <property type="entry name" value="Split_barrel_FMN-bd"/>
</dbReference>
<dbReference type="PANTHER" id="PTHR42815:SF2">
    <property type="entry name" value="FAD-BINDING, PUTATIVE (AFU_ORTHOLOGUE AFUA_6G07600)-RELATED"/>
    <property type="match status" value="1"/>
</dbReference>
<dbReference type="EMBL" id="JAFJYC010000001">
    <property type="protein sequence ID" value="MBT9432577.1"/>
    <property type="molecule type" value="Genomic_DNA"/>
</dbReference>